<evidence type="ECO:0000313" key="3">
    <source>
        <dbReference type="EMBL" id="KAJ4832023.1"/>
    </source>
</evidence>
<evidence type="ECO:0000259" key="2">
    <source>
        <dbReference type="SMART" id="SM00831"/>
    </source>
</evidence>
<protein>
    <recommendedName>
        <fullName evidence="2">Cation-transporting P-type ATPase N-terminal domain-containing protein</fullName>
    </recommendedName>
</protein>
<evidence type="ECO:0000313" key="4">
    <source>
        <dbReference type="Proteomes" id="UP001141552"/>
    </source>
</evidence>
<dbReference type="Proteomes" id="UP001141552">
    <property type="component" value="Unassembled WGS sequence"/>
</dbReference>
<gene>
    <name evidence="3" type="ORF">Tsubulata_010268</name>
</gene>
<dbReference type="AlphaFoldDB" id="A0A9Q0FIE6"/>
<dbReference type="Pfam" id="PF00122">
    <property type="entry name" value="E1-E2_ATPase"/>
    <property type="match status" value="1"/>
</dbReference>
<dbReference type="InterPro" id="IPR023298">
    <property type="entry name" value="ATPase_P-typ_TM_dom_sf"/>
</dbReference>
<accession>A0A9Q0FIE6</accession>
<keyword evidence="1" id="KW-0460">Magnesium</keyword>
<dbReference type="SUPFAM" id="SSF81665">
    <property type="entry name" value="Calcium ATPase, transmembrane domain M"/>
    <property type="match status" value="1"/>
</dbReference>
<feature type="domain" description="Cation-transporting P-type ATPase N-terminal" evidence="2">
    <location>
        <begin position="21"/>
        <end position="93"/>
    </location>
</feature>
<proteinExistence type="predicted"/>
<reference evidence="3" key="1">
    <citation type="submission" date="2022-02" db="EMBL/GenBank/DDBJ databases">
        <authorList>
            <person name="Henning P.M."/>
            <person name="McCubbin A.G."/>
            <person name="Shore J.S."/>
        </authorList>
    </citation>
    <scope>NUCLEOTIDE SEQUENCE</scope>
    <source>
        <strain evidence="3">F60SS</strain>
        <tissue evidence="3">Leaves</tissue>
    </source>
</reference>
<organism evidence="3 4">
    <name type="scientific">Turnera subulata</name>
    <dbReference type="NCBI Taxonomy" id="218843"/>
    <lineage>
        <taxon>Eukaryota</taxon>
        <taxon>Viridiplantae</taxon>
        <taxon>Streptophyta</taxon>
        <taxon>Embryophyta</taxon>
        <taxon>Tracheophyta</taxon>
        <taxon>Spermatophyta</taxon>
        <taxon>Magnoliopsida</taxon>
        <taxon>eudicotyledons</taxon>
        <taxon>Gunneridae</taxon>
        <taxon>Pentapetalae</taxon>
        <taxon>rosids</taxon>
        <taxon>fabids</taxon>
        <taxon>Malpighiales</taxon>
        <taxon>Passifloraceae</taxon>
        <taxon>Turnera</taxon>
    </lineage>
</organism>
<sequence length="205" mass="22765">MAEELDKPLLDPKNFNLEGIDLERLPWEEVFEQLRTSRNGLSSEDAEVRLQIFGQNKLEEKPENNFLKFLSFMWNPLSWVMEAAAVMAIVLANGGVLRDGQWQEQDAAILVPGDIISIKLGDIIPADDMYYQDAHCCIGLGYAFLCSINDVKVANTVDQRARNVVAGIFETEDIWAGLAFIVGGGSGGIDIIRQFTFPKSAINVI</sequence>
<dbReference type="PANTHER" id="PTHR42861">
    <property type="entry name" value="CALCIUM-TRANSPORTING ATPASE"/>
    <property type="match status" value="1"/>
</dbReference>
<dbReference type="InterPro" id="IPR004014">
    <property type="entry name" value="ATPase_P-typ_cation-transptr_N"/>
</dbReference>
<dbReference type="InterPro" id="IPR008250">
    <property type="entry name" value="ATPase_P-typ_transduc_dom_A_sf"/>
</dbReference>
<dbReference type="OrthoDB" id="116380at2759"/>
<evidence type="ECO:0000256" key="1">
    <source>
        <dbReference type="ARBA" id="ARBA00022842"/>
    </source>
</evidence>
<dbReference type="SUPFAM" id="SSF81653">
    <property type="entry name" value="Calcium ATPase, transduction domain A"/>
    <property type="match status" value="1"/>
</dbReference>
<name>A0A9Q0FIE6_9ROSI</name>
<keyword evidence="4" id="KW-1185">Reference proteome</keyword>
<dbReference type="InterPro" id="IPR059000">
    <property type="entry name" value="ATPase_P-type_domA"/>
</dbReference>
<dbReference type="Gene3D" id="2.70.150.10">
    <property type="entry name" value="Calcium-transporting ATPase, cytoplasmic transduction domain A"/>
    <property type="match status" value="1"/>
</dbReference>
<comment type="caution">
    <text evidence="3">The sequence shown here is derived from an EMBL/GenBank/DDBJ whole genome shotgun (WGS) entry which is preliminary data.</text>
</comment>
<reference evidence="3" key="2">
    <citation type="journal article" date="2023" name="Plants (Basel)">
        <title>Annotation of the Turnera subulata (Passifloraceae) Draft Genome Reveals the S-Locus Evolved after the Divergence of Turneroideae from Passifloroideae in a Stepwise Manner.</title>
        <authorList>
            <person name="Henning P.M."/>
            <person name="Roalson E.H."/>
            <person name="Mir W."/>
            <person name="McCubbin A.G."/>
            <person name="Shore J.S."/>
        </authorList>
    </citation>
    <scope>NUCLEOTIDE SEQUENCE</scope>
    <source>
        <strain evidence="3">F60SS</strain>
    </source>
</reference>
<dbReference type="SMART" id="SM00831">
    <property type="entry name" value="Cation_ATPase_N"/>
    <property type="match status" value="1"/>
</dbReference>
<dbReference type="Pfam" id="PF00690">
    <property type="entry name" value="Cation_ATPase_N"/>
    <property type="match status" value="1"/>
</dbReference>
<dbReference type="EMBL" id="JAKUCV010005226">
    <property type="protein sequence ID" value="KAJ4832023.1"/>
    <property type="molecule type" value="Genomic_DNA"/>
</dbReference>